<gene>
    <name evidence="1" type="ORF">PsorP6_014711</name>
</gene>
<protein>
    <submittedName>
        <fullName evidence="1">Uncharacterized protein</fullName>
    </submittedName>
</protein>
<sequence length="108" mass="12784">MIVIVPMWMLCLPKDILIEIGDPLSCEGNSISMIFWFGQFDRCLQRSEEDKIADRLYILGVHFRIRHCQYVTKITSLRTSPEFLTTLIDRFESSKVSRNRLISFQRRI</sequence>
<accession>A0ACC0VTT6</accession>
<dbReference type="EMBL" id="CM047586">
    <property type="protein sequence ID" value="KAI9909380.1"/>
    <property type="molecule type" value="Genomic_DNA"/>
</dbReference>
<organism evidence="1 2">
    <name type="scientific">Peronosclerospora sorghi</name>
    <dbReference type="NCBI Taxonomy" id="230839"/>
    <lineage>
        <taxon>Eukaryota</taxon>
        <taxon>Sar</taxon>
        <taxon>Stramenopiles</taxon>
        <taxon>Oomycota</taxon>
        <taxon>Peronosporomycetes</taxon>
        <taxon>Peronosporales</taxon>
        <taxon>Peronosporaceae</taxon>
        <taxon>Peronosclerospora</taxon>
    </lineage>
</organism>
<evidence type="ECO:0000313" key="2">
    <source>
        <dbReference type="Proteomes" id="UP001163321"/>
    </source>
</evidence>
<keyword evidence="2" id="KW-1185">Reference proteome</keyword>
<comment type="caution">
    <text evidence="1">The sequence shown here is derived from an EMBL/GenBank/DDBJ whole genome shotgun (WGS) entry which is preliminary data.</text>
</comment>
<dbReference type="Proteomes" id="UP001163321">
    <property type="component" value="Chromosome 7"/>
</dbReference>
<evidence type="ECO:0000313" key="1">
    <source>
        <dbReference type="EMBL" id="KAI9909380.1"/>
    </source>
</evidence>
<reference evidence="1 2" key="1">
    <citation type="journal article" date="2022" name="bioRxiv">
        <title>The genome of the oomycete Peronosclerospora sorghi, a cosmopolitan pathogen of maize and sorghum, is inflated with dispersed pseudogenes.</title>
        <authorList>
            <person name="Fletcher K."/>
            <person name="Martin F."/>
            <person name="Isakeit T."/>
            <person name="Cavanaugh K."/>
            <person name="Magill C."/>
            <person name="Michelmore R."/>
        </authorList>
    </citation>
    <scope>NUCLEOTIDE SEQUENCE [LARGE SCALE GENOMIC DNA]</scope>
    <source>
        <strain evidence="1">P6</strain>
    </source>
</reference>
<proteinExistence type="predicted"/>
<name>A0ACC0VTT6_9STRA</name>